<name>A0A5N7MAY4_9HYPH</name>
<keyword evidence="2" id="KW-0255">Endonuclease</keyword>
<dbReference type="Proteomes" id="UP000403266">
    <property type="component" value="Unassembled WGS sequence"/>
</dbReference>
<comment type="caution">
    <text evidence="2">The sequence shown here is derived from an EMBL/GenBank/DDBJ whole genome shotgun (WGS) entry which is preliminary data.</text>
</comment>
<reference evidence="2 3" key="1">
    <citation type="journal article" date="2019" name="Syst. Appl. Microbiol.">
        <title>Microvirga tunisiensis sp. nov., a root nodule symbiotic bacterium isolated from Lupinus micranthus and L. luteus grown in Northern Tunisia.</title>
        <authorList>
            <person name="Msaddak A."/>
            <person name="Rejili M."/>
            <person name="Duran D."/>
            <person name="Mars M."/>
            <person name="Palacios J.M."/>
            <person name="Ruiz-Argueso T."/>
            <person name="Rey L."/>
            <person name="Imperial J."/>
        </authorList>
    </citation>
    <scope>NUCLEOTIDE SEQUENCE [LARGE SCALE GENOMIC DNA]</scope>
    <source>
        <strain evidence="2 3">Lmie10</strain>
    </source>
</reference>
<gene>
    <name evidence="2" type="ORF">FS320_02250</name>
</gene>
<dbReference type="EMBL" id="VOSK01000003">
    <property type="protein sequence ID" value="MPR24073.1"/>
    <property type="molecule type" value="Genomic_DNA"/>
</dbReference>
<organism evidence="2 3">
    <name type="scientific">Microvirga tunisiensis</name>
    <dbReference type="NCBI Taxonomy" id="2108360"/>
    <lineage>
        <taxon>Bacteria</taxon>
        <taxon>Pseudomonadati</taxon>
        <taxon>Pseudomonadota</taxon>
        <taxon>Alphaproteobacteria</taxon>
        <taxon>Hyphomicrobiales</taxon>
        <taxon>Methylobacteriaceae</taxon>
        <taxon>Microvirga</taxon>
    </lineage>
</organism>
<dbReference type="GO" id="GO:0004519">
    <property type="term" value="F:endonuclease activity"/>
    <property type="evidence" value="ECO:0007669"/>
    <property type="project" value="UniProtKB-KW"/>
</dbReference>
<dbReference type="AlphaFoldDB" id="A0A5N7MAY4"/>
<keyword evidence="2" id="KW-0540">Nuclease</keyword>
<dbReference type="RefSeq" id="WP_152708985.1">
    <property type="nucleotide sequence ID" value="NZ_VOSJ01000007.1"/>
</dbReference>
<evidence type="ECO:0000313" key="2">
    <source>
        <dbReference type="EMBL" id="MPR24073.1"/>
    </source>
</evidence>
<dbReference type="OrthoDB" id="9806213at2"/>
<feature type="region of interest" description="Disordered" evidence="1">
    <location>
        <begin position="328"/>
        <end position="362"/>
    </location>
</feature>
<accession>A0A5N7MAY4</accession>
<evidence type="ECO:0000256" key="1">
    <source>
        <dbReference type="SAM" id="MobiDB-lite"/>
    </source>
</evidence>
<keyword evidence="3" id="KW-1185">Reference proteome</keyword>
<protein>
    <submittedName>
        <fullName evidence="2">Type II restriction endonuclease subunit M</fullName>
    </submittedName>
</protein>
<evidence type="ECO:0000313" key="3">
    <source>
        <dbReference type="Proteomes" id="UP000403266"/>
    </source>
</evidence>
<keyword evidence="2" id="KW-0378">Hydrolase</keyword>
<feature type="compositionally biased region" description="Acidic residues" evidence="1">
    <location>
        <begin position="335"/>
        <end position="358"/>
    </location>
</feature>
<proteinExistence type="predicted"/>
<sequence>MTIFIRLLDEPTDQKAISLSESCSGRRGVHIVDASKFSQISGSPFAYWASAAVMRCTSSYPSLESEERHAAAGANTRDNPRFLRLAWEINPDNIVQFGASKDRASAWVLLTKGGKHNPFYANVHLVVRWPGEGRELKAAASAWRASKGWGEQWTAVLNGYDYYGRPGISWPVRSQTGFSARAFGQGGIFGHKGPTLFLDDDSDVALEAMLAIMNSAPFKYFISLQMAFGAYEVGVIQRTPVPELSPNDRTALATLARRAWSLKRNLDTANEASSAFVLPGPLLTLRTGVDAVQIEAEIGSIQTEIDDLAFRLYGLEGQDRAEIEIWASKGKDEIAETSEEDGSSEPDSDAEDDDEETNTDAVGSVHSWALGVAFGRFDLRLATGDRELPSEPGPFSPLPVVSPGMLPKGDPMFHVNNGILVEDPGHPDDVTSIVASIFETTKISYVGGADTWTLRFGETSSGLFMPEVYRAWLRRQAFPAHIKMYSKSRRKAPIYWRLGTASGSYAVWLYIHKFTKDTLFRVQNDYVAPKLAHEQRQLDALKSDAGSSPSATQRKAIDAQVAFVEEIQIFFNELKRVAPLWNPDLDDGVIINSAPLWRLVAHNKPWQKELRTAWEALQRGDFDWSHLAMHLWPERVVPKCVTDRSLAIAHELEDVFWFEDESGKWKPRKTPTHPVSELVGERTSDAVKAALKDLLSASEPAGGTRRGRRKV</sequence>